<keyword evidence="2" id="KW-1185">Reference proteome</keyword>
<organism evidence="1 2">
    <name type="scientific">Leptidea sinapis</name>
    <dbReference type="NCBI Taxonomy" id="189913"/>
    <lineage>
        <taxon>Eukaryota</taxon>
        <taxon>Metazoa</taxon>
        <taxon>Ecdysozoa</taxon>
        <taxon>Arthropoda</taxon>
        <taxon>Hexapoda</taxon>
        <taxon>Insecta</taxon>
        <taxon>Pterygota</taxon>
        <taxon>Neoptera</taxon>
        <taxon>Endopterygota</taxon>
        <taxon>Lepidoptera</taxon>
        <taxon>Glossata</taxon>
        <taxon>Ditrysia</taxon>
        <taxon>Papilionoidea</taxon>
        <taxon>Pieridae</taxon>
        <taxon>Dismorphiinae</taxon>
        <taxon>Leptidea</taxon>
    </lineage>
</organism>
<accession>A0A5E4PZF3</accession>
<sequence length="82" mass="9563">MKNQRKQNDEALADGLRLQKEKHEENLNRNLIKVEKETTVKLNKMVAEKVAAQKRIFAEELADMSVKLRIVEDNLNDPRNYG</sequence>
<evidence type="ECO:0000313" key="2">
    <source>
        <dbReference type="Proteomes" id="UP000324832"/>
    </source>
</evidence>
<reference evidence="1 2" key="1">
    <citation type="submission" date="2017-07" db="EMBL/GenBank/DDBJ databases">
        <authorList>
            <person name="Talla V."/>
            <person name="Backstrom N."/>
        </authorList>
    </citation>
    <scope>NUCLEOTIDE SEQUENCE [LARGE SCALE GENOMIC DNA]</scope>
</reference>
<gene>
    <name evidence="1" type="ORF">LSINAPIS_LOCUS3217</name>
</gene>
<evidence type="ECO:0000313" key="1">
    <source>
        <dbReference type="EMBL" id="VVC90273.1"/>
    </source>
</evidence>
<protein>
    <submittedName>
        <fullName evidence="1">Uncharacterized protein</fullName>
    </submittedName>
</protein>
<proteinExistence type="predicted"/>
<dbReference type="AlphaFoldDB" id="A0A5E4PZF3"/>
<name>A0A5E4PZF3_9NEOP</name>
<dbReference type="Proteomes" id="UP000324832">
    <property type="component" value="Unassembled WGS sequence"/>
</dbReference>
<dbReference type="EMBL" id="FZQP02000759">
    <property type="protein sequence ID" value="VVC90273.1"/>
    <property type="molecule type" value="Genomic_DNA"/>
</dbReference>